<keyword evidence="2" id="KW-1003">Cell membrane</keyword>
<gene>
    <name evidence="9" type="ORF">EDD71_11834</name>
</gene>
<name>A0A4R7KBD5_9CLOT</name>
<dbReference type="OrthoDB" id="9789113at2"/>
<evidence type="ECO:0000256" key="6">
    <source>
        <dbReference type="ARBA" id="ARBA00023136"/>
    </source>
</evidence>
<keyword evidence="3 7" id="KW-0812">Transmembrane</keyword>
<comment type="subcellular location">
    <subcellularLocation>
        <location evidence="1">Cell membrane</location>
        <topology evidence="1">Multi-pass membrane protein</topology>
    </subcellularLocation>
</comment>
<evidence type="ECO:0000256" key="3">
    <source>
        <dbReference type="ARBA" id="ARBA00022692"/>
    </source>
</evidence>
<keyword evidence="4" id="KW-0378">Hydrolase</keyword>
<dbReference type="SUPFAM" id="SSF48317">
    <property type="entry name" value="Acid phosphatase/Vanadium-dependent haloperoxidase"/>
    <property type="match status" value="1"/>
</dbReference>
<evidence type="ECO:0000256" key="2">
    <source>
        <dbReference type="ARBA" id="ARBA00022475"/>
    </source>
</evidence>
<keyword evidence="10" id="KW-1185">Reference proteome</keyword>
<comment type="caution">
    <text evidence="9">The sequence shown here is derived from an EMBL/GenBank/DDBJ whole genome shotgun (WGS) entry which is preliminary data.</text>
</comment>
<evidence type="ECO:0000256" key="1">
    <source>
        <dbReference type="ARBA" id="ARBA00004651"/>
    </source>
</evidence>
<reference evidence="9 10" key="1">
    <citation type="submission" date="2019-03" db="EMBL/GenBank/DDBJ databases">
        <title>Genomic Encyclopedia of Type Strains, Phase IV (KMG-IV): sequencing the most valuable type-strain genomes for metagenomic binning, comparative biology and taxonomic classification.</title>
        <authorList>
            <person name="Goeker M."/>
        </authorList>
    </citation>
    <scope>NUCLEOTIDE SEQUENCE [LARGE SCALE GENOMIC DNA]</scope>
    <source>
        <strain evidence="9 10">DSM 24455</strain>
    </source>
</reference>
<dbReference type="PANTHER" id="PTHR14969">
    <property type="entry name" value="SPHINGOSINE-1-PHOSPHATE PHOSPHOHYDROLASE"/>
    <property type="match status" value="1"/>
</dbReference>
<dbReference type="EMBL" id="SOAZ01000018">
    <property type="protein sequence ID" value="TDT51350.1"/>
    <property type="molecule type" value="Genomic_DNA"/>
</dbReference>
<feature type="transmembrane region" description="Helical" evidence="7">
    <location>
        <begin position="26"/>
        <end position="48"/>
    </location>
</feature>
<dbReference type="Pfam" id="PF01569">
    <property type="entry name" value="PAP2"/>
    <property type="match status" value="1"/>
</dbReference>
<organism evidence="9 10">
    <name type="scientific">Fonticella tunisiensis</name>
    <dbReference type="NCBI Taxonomy" id="1096341"/>
    <lineage>
        <taxon>Bacteria</taxon>
        <taxon>Bacillati</taxon>
        <taxon>Bacillota</taxon>
        <taxon>Clostridia</taxon>
        <taxon>Eubacteriales</taxon>
        <taxon>Clostridiaceae</taxon>
        <taxon>Fonticella</taxon>
    </lineage>
</organism>
<dbReference type="PANTHER" id="PTHR14969:SF62">
    <property type="entry name" value="DECAPRENYLPHOSPHORYL-5-PHOSPHORIBOSE PHOSPHATASE RV3807C-RELATED"/>
    <property type="match status" value="1"/>
</dbReference>
<evidence type="ECO:0000259" key="8">
    <source>
        <dbReference type="SMART" id="SM00014"/>
    </source>
</evidence>
<dbReference type="CDD" id="cd01610">
    <property type="entry name" value="PAP2_like"/>
    <property type="match status" value="1"/>
</dbReference>
<sequence>MHRIKDVLFKADKSLFLKISNLRIGYLNRFFCVFTNIGGVFFQIFLIIHLTLLPSTRQTGLRLGLIQIIVTAVVQLFKFLVDRVRPYEALVDVIPLKVERDKSFPSGHTAAAFSSAIAISNVIPSANVLFLMIAALIGYSRIYLGVHYPSDVVAGGLIGIALTKALL</sequence>
<feature type="domain" description="Phosphatidic acid phosphatase type 2/haloperoxidase" evidence="8">
    <location>
        <begin position="63"/>
        <end position="167"/>
    </location>
</feature>
<protein>
    <submittedName>
        <fullName evidence="9">Undecaprenyl-diphosphatase</fullName>
    </submittedName>
</protein>
<feature type="transmembrane region" description="Helical" evidence="7">
    <location>
        <begin position="110"/>
        <end position="136"/>
    </location>
</feature>
<evidence type="ECO:0000313" key="9">
    <source>
        <dbReference type="EMBL" id="TDT51350.1"/>
    </source>
</evidence>
<dbReference type="GO" id="GO:0030288">
    <property type="term" value="C:outer membrane-bounded periplasmic space"/>
    <property type="evidence" value="ECO:0007669"/>
    <property type="project" value="InterPro"/>
</dbReference>
<proteinExistence type="predicted"/>
<evidence type="ECO:0000313" key="10">
    <source>
        <dbReference type="Proteomes" id="UP000295325"/>
    </source>
</evidence>
<keyword evidence="6 7" id="KW-0472">Membrane</keyword>
<dbReference type="Proteomes" id="UP000295325">
    <property type="component" value="Unassembled WGS sequence"/>
</dbReference>
<dbReference type="InterPro" id="IPR000326">
    <property type="entry name" value="PAP2/HPO"/>
</dbReference>
<keyword evidence="5 7" id="KW-1133">Transmembrane helix</keyword>
<dbReference type="InterPro" id="IPR001011">
    <property type="entry name" value="Acid_Pase_classA_bac"/>
</dbReference>
<evidence type="ECO:0000256" key="4">
    <source>
        <dbReference type="ARBA" id="ARBA00022801"/>
    </source>
</evidence>
<dbReference type="AlphaFoldDB" id="A0A4R7KBD5"/>
<feature type="transmembrane region" description="Helical" evidence="7">
    <location>
        <begin position="60"/>
        <end position="81"/>
    </location>
</feature>
<dbReference type="SMART" id="SM00014">
    <property type="entry name" value="acidPPc"/>
    <property type="match status" value="1"/>
</dbReference>
<dbReference type="RefSeq" id="WP_133628682.1">
    <property type="nucleotide sequence ID" value="NZ_SOAZ01000018.1"/>
</dbReference>
<dbReference type="InterPro" id="IPR036938">
    <property type="entry name" value="PAP2/HPO_sf"/>
</dbReference>
<dbReference type="Gene3D" id="1.20.144.10">
    <property type="entry name" value="Phosphatidic acid phosphatase type 2/haloperoxidase"/>
    <property type="match status" value="1"/>
</dbReference>
<dbReference type="PRINTS" id="PR00483">
    <property type="entry name" value="BACPHPHTASE"/>
</dbReference>
<evidence type="ECO:0000256" key="5">
    <source>
        <dbReference type="ARBA" id="ARBA00022989"/>
    </source>
</evidence>
<accession>A0A4R7KBD5</accession>
<dbReference type="GO" id="GO:0003993">
    <property type="term" value="F:acid phosphatase activity"/>
    <property type="evidence" value="ECO:0007669"/>
    <property type="project" value="InterPro"/>
</dbReference>
<dbReference type="GO" id="GO:0005886">
    <property type="term" value="C:plasma membrane"/>
    <property type="evidence" value="ECO:0007669"/>
    <property type="project" value="UniProtKB-SubCell"/>
</dbReference>
<evidence type="ECO:0000256" key="7">
    <source>
        <dbReference type="SAM" id="Phobius"/>
    </source>
</evidence>